<dbReference type="AlphaFoldDB" id="A0A825GLW2"/>
<name>A0A825GLW2_CAMCO</name>
<evidence type="ECO:0000259" key="1">
    <source>
        <dbReference type="Pfam" id="PF12323"/>
    </source>
</evidence>
<accession>A0A825GLW2</accession>
<dbReference type="EMBL" id="AABUYW010000082">
    <property type="protein sequence ID" value="EAJ1077975.1"/>
    <property type="molecule type" value="Genomic_DNA"/>
</dbReference>
<protein>
    <submittedName>
        <fullName evidence="2">Transposase</fullName>
    </submittedName>
</protein>
<dbReference type="Proteomes" id="UP000557830">
    <property type="component" value="Unassembled WGS sequence"/>
</dbReference>
<evidence type="ECO:0000313" key="3">
    <source>
        <dbReference type="Proteomes" id="UP000557830"/>
    </source>
</evidence>
<proteinExistence type="predicted"/>
<feature type="domain" description="Transposase putative helix-turn-helix" evidence="1">
    <location>
        <begin position="1"/>
        <end position="44"/>
    </location>
</feature>
<evidence type="ECO:0000313" key="2">
    <source>
        <dbReference type="EMBL" id="EAJ1077975.1"/>
    </source>
</evidence>
<sequence length="131" mass="15734">MQITKGFKYRIYPNLEQQKLLNHQFFIYNQAYNIILDLQKKQMQINKNLDKSQRTYLTAVQLDNKVKEILRQRELAFKSVVTQQARINLLRALKDKTKGFPKFKNSKFAKQSFNWNNQGYQIKDSNNPKFK</sequence>
<gene>
    <name evidence="2" type="ORF">BU953_10330</name>
</gene>
<reference evidence="2 3" key="1">
    <citation type="submission" date="2018-05" db="EMBL/GenBank/DDBJ databases">
        <authorList>
            <consortium name="NARMS: The National Antimicrobial Resistance Monitoring System"/>
        </authorList>
    </citation>
    <scope>NUCLEOTIDE SEQUENCE [LARGE SCALE GENOMIC DNA]</scope>
    <source>
        <strain evidence="2 3">FSIS1609200</strain>
    </source>
</reference>
<dbReference type="InterPro" id="IPR021027">
    <property type="entry name" value="Transposase_put_HTH"/>
</dbReference>
<dbReference type="Pfam" id="PF12323">
    <property type="entry name" value="HTH_OrfB_IS605"/>
    <property type="match status" value="1"/>
</dbReference>
<comment type="caution">
    <text evidence="2">The sequence shown here is derived from an EMBL/GenBank/DDBJ whole genome shotgun (WGS) entry which is preliminary data.</text>
</comment>
<feature type="non-terminal residue" evidence="2">
    <location>
        <position position="131"/>
    </location>
</feature>
<organism evidence="2 3">
    <name type="scientific">Campylobacter coli</name>
    <dbReference type="NCBI Taxonomy" id="195"/>
    <lineage>
        <taxon>Bacteria</taxon>
        <taxon>Pseudomonadati</taxon>
        <taxon>Campylobacterota</taxon>
        <taxon>Epsilonproteobacteria</taxon>
        <taxon>Campylobacterales</taxon>
        <taxon>Campylobacteraceae</taxon>
        <taxon>Campylobacter</taxon>
    </lineage>
</organism>